<sequence length="132" mass="13946">VAPLARALVANSLLDAVHLLLVAALVLHGSLLGLLQWVSSQSSAPKPASSPAKRSVSGTFSPGEGAKNASSFAIVSFWAFVFSFSFSYFFFHCSAVNSRFTDAVFLMVFDSSGDPATDRCPNIRVDLVSASL</sequence>
<dbReference type="Ensembl" id="ENSPCOT00000037853.1">
    <property type="protein sequence ID" value="ENSPCOP00000027055.1"/>
    <property type="gene ID" value="ENSPCOG00000025971.1"/>
</dbReference>
<reference evidence="2" key="1">
    <citation type="submission" date="2025-08" db="UniProtKB">
        <authorList>
            <consortium name="Ensembl"/>
        </authorList>
    </citation>
    <scope>IDENTIFICATION</scope>
</reference>
<organism evidence="2 3">
    <name type="scientific">Propithecus coquereli</name>
    <name type="common">Coquerel's sifaka</name>
    <name type="synonym">Propithecus verreauxi coquereli</name>
    <dbReference type="NCBI Taxonomy" id="379532"/>
    <lineage>
        <taxon>Eukaryota</taxon>
        <taxon>Metazoa</taxon>
        <taxon>Chordata</taxon>
        <taxon>Craniata</taxon>
        <taxon>Vertebrata</taxon>
        <taxon>Euteleostomi</taxon>
        <taxon>Mammalia</taxon>
        <taxon>Eutheria</taxon>
        <taxon>Euarchontoglires</taxon>
        <taxon>Primates</taxon>
        <taxon>Strepsirrhini</taxon>
        <taxon>Lemuriformes</taxon>
        <taxon>Indriidae</taxon>
        <taxon>Propithecus</taxon>
    </lineage>
</organism>
<dbReference type="AlphaFoldDB" id="A0A2K6GLD0"/>
<keyword evidence="1" id="KW-1133">Transmembrane helix</keyword>
<protein>
    <submittedName>
        <fullName evidence="2">Uncharacterized protein</fullName>
    </submittedName>
</protein>
<proteinExistence type="predicted"/>
<evidence type="ECO:0000313" key="2">
    <source>
        <dbReference type="Ensembl" id="ENSPCOP00000027055.1"/>
    </source>
</evidence>
<reference evidence="2" key="2">
    <citation type="submission" date="2025-09" db="UniProtKB">
        <authorList>
            <consortium name="Ensembl"/>
        </authorList>
    </citation>
    <scope>IDENTIFICATION</scope>
</reference>
<accession>A0A2K6GLD0</accession>
<dbReference type="GeneTree" id="ENSGT00860000136110"/>
<dbReference type="OMA" id="FCAFVFS"/>
<evidence type="ECO:0000313" key="3">
    <source>
        <dbReference type="Proteomes" id="UP000233160"/>
    </source>
</evidence>
<name>A0A2K6GLD0_PROCO</name>
<feature type="transmembrane region" description="Helical" evidence="1">
    <location>
        <begin position="16"/>
        <end position="38"/>
    </location>
</feature>
<keyword evidence="1" id="KW-0472">Membrane</keyword>
<feature type="transmembrane region" description="Helical" evidence="1">
    <location>
        <begin position="72"/>
        <end position="91"/>
    </location>
</feature>
<dbReference type="Proteomes" id="UP000233160">
    <property type="component" value="Unassembled WGS sequence"/>
</dbReference>
<keyword evidence="1" id="KW-0812">Transmembrane</keyword>
<keyword evidence="3" id="KW-1185">Reference proteome</keyword>
<evidence type="ECO:0000256" key="1">
    <source>
        <dbReference type="SAM" id="Phobius"/>
    </source>
</evidence>